<evidence type="ECO:0000313" key="11">
    <source>
        <dbReference type="Proteomes" id="UP001172791"/>
    </source>
</evidence>
<dbReference type="GO" id="GO:0055085">
    <property type="term" value="P:transmembrane transport"/>
    <property type="evidence" value="ECO:0007669"/>
    <property type="project" value="UniProtKB-ARBA"/>
</dbReference>
<proteinExistence type="inferred from homology"/>
<evidence type="ECO:0000256" key="4">
    <source>
        <dbReference type="ARBA" id="ARBA00022519"/>
    </source>
</evidence>
<gene>
    <name evidence="8" type="ORF">DBA34_03120</name>
    <name evidence="9" type="ORF">DBB29_01855</name>
</gene>
<evidence type="ECO:0000256" key="5">
    <source>
        <dbReference type="ARBA" id="ARBA00022741"/>
    </source>
</evidence>
<feature type="domain" description="ABC transporter" evidence="7">
    <location>
        <begin position="12"/>
        <end position="259"/>
    </location>
</feature>
<comment type="similarity">
    <text evidence="1">Belongs to the ABC transporter superfamily.</text>
</comment>
<dbReference type="Pfam" id="PF00005">
    <property type="entry name" value="ABC_tran"/>
    <property type="match status" value="2"/>
</dbReference>
<accession>A0AAW7MHX6</accession>
<dbReference type="CDD" id="cd03257">
    <property type="entry name" value="ABC_NikE_OppD_transporters"/>
    <property type="match status" value="2"/>
</dbReference>
<dbReference type="InterPro" id="IPR013563">
    <property type="entry name" value="Oligopep_ABC_C"/>
</dbReference>
<keyword evidence="2" id="KW-0813">Transport</keyword>
<dbReference type="PROSITE" id="PS00211">
    <property type="entry name" value="ABC_TRANSPORTER_1"/>
    <property type="match status" value="2"/>
</dbReference>
<reference evidence="8" key="1">
    <citation type="submission" date="2018-04" db="EMBL/GenBank/DDBJ databases">
        <authorList>
            <person name="Jy Z."/>
        </authorList>
    </citation>
    <scope>NUCLEOTIDE SEQUENCE</scope>
    <source>
        <strain evidence="9">AS13</strain>
        <strain evidence="8">LA18</strain>
    </source>
</reference>
<dbReference type="InterPro" id="IPR027417">
    <property type="entry name" value="P-loop_NTPase"/>
</dbReference>
<sequence>MNTLAEPPVVEISSLDIQVVNSSRSIVSDISLNVTPGEILGVVGESGSGKTTVGLTLLSYTRRGARVEGGGIRVGATDVRSLRGEALRKWRGAEVAYVPQDPSAALNPRLTIGTQLVEGARAHCENETIADTRERVRAMLEDVGLPSDPSFLERYPFQLSGGQKQRVCIAAAFMLHPKVVVLDEPTTGLDVVTQTKVVATIRRLCDERRVAAFYVSHDLAVVAAICDRVAVMEKGKLVEVGSMPQIFRSPTHPYTRMLIAATPNIAAQRTSATQLEHEGPARGETLGTGRVVFSVNDVSAEHGANKVLNGVGFEVRTGECLALIGESGSGKSTLSRTLVGLHAPSGGQVILDGSVLAPYSRERTRDQRRRVQYIFQSPFTALNPRHSIEQAISTPLQLFSGLKGSAVRERVASLLNTVALPARMMSHYPSELSGGERQRVAIARAIACDPDVLICDEITSALDVSVQASIISLLQELQRTRGLAMVFVTHNLALVRSFAQRIAVLEKGRIVECGCTDKVFDFPTHPYTRMLVEATPELIA</sequence>
<dbReference type="Proteomes" id="UP001172788">
    <property type="component" value="Unassembled WGS sequence"/>
</dbReference>
<dbReference type="RefSeq" id="WP_301233532.1">
    <property type="nucleotide sequence ID" value="NZ_QAIC01000027.1"/>
</dbReference>
<organism evidence="8 11">
    <name type="scientific">Pandoraea cepalis</name>
    <dbReference type="NCBI Taxonomy" id="2508294"/>
    <lineage>
        <taxon>Bacteria</taxon>
        <taxon>Pseudomonadati</taxon>
        <taxon>Pseudomonadota</taxon>
        <taxon>Betaproteobacteria</taxon>
        <taxon>Burkholderiales</taxon>
        <taxon>Burkholderiaceae</taxon>
        <taxon>Pandoraea</taxon>
    </lineage>
</organism>
<dbReference type="EMBL" id="QAID01000027">
    <property type="protein sequence ID" value="MDN4576868.1"/>
    <property type="molecule type" value="Genomic_DNA"/>
</dbReference>
<evidence type="ECO:0000256" key="6">
    <source>
        <dbReference type="ARBA" id="ARBA00022840"/>
    </source>
</evidence>
<evidence type="ECO:0000256" key="3">
    <source>
        <dbReference type="ARBA" id="ARBA00022475"/>
    </source>
</evidence>
<dbReference type="PROSITE" id="PS50893">
    <property type="entry name" value="ABC_TRANSPORTER_2"/>
    <property type="match status" value="2"/>
</dbReference>
<comment type="caution">
    <text evidence="8">The sequence shown here is derived from an EMBL/GenBank/DDBJ whole genome shotgun (WGS) entry which is preliminary data.</text>
</comment>
<dbReference type="Proteomes" id="UP001172791">
    <property type="component" value="Unassembled WGS sequence"/>
</dbReference>
<keyword evidence="3" id="KW-1003">Cell membrane</keyword>
<dbReference type="NCBIfam" id="NF008453">
    <property type="entry name" value="PRK11308.1"/>
    <property type="match status" value="2"/>
</dbReference>
<protein>
    <submittedName>
        <fullName evidence="8">Peptide ABC transporter ATP-binding protein</fullName>
    </submittedName>
</protein>
<keyword evidence="5" id="KW-0547">Nucleotide-binding</keyword>
<dbReference type="GO" id="GO:0005524">
    <property type="term" value="F:ATP binding"/>
    <property type="evidence" value="ECO:0007669"/>
    <property type="project" value="UniProtKB-KW"/>
</dbReference>
<dbReference type="SMART" id="SM00382">
    <property type="entry name" value="AAA"/>
    <property type="match status" value="2"/>
</dbReference>
<dbReference type="InterPro" id="IPR017871">
    <property type="entry name" value="ABC_transporter-like_CS"/>
</dbReference>
<dbReference type="PANTHER" id="PTHR43776:SF7">
    <property type="entry name" value="D,D-DIPEPTIDE TRANSPORT ATP-BINDING PROTEIN DDPF-RELATED"/>
    <property type="match status" value="1"/>
</dbReference>
<evidence type="ECO:0000256" key="2">
    <source>
        <dbReference type="ARBA" id="ARBA00022448"/>
    </source>
</evidence>
<keyword evidence="10" id="KW-1185">Reference proteome</keyword>
<dbReference type="PANTHER" id="PTHR43776">
    <property type="entry name" value="TRANSPORT ATP-BINDING PROTEIN"/>
    <property type="match status" value="1"/>
</dbReference>
<evidence type="ECO:0000313" key="8">
    <source>
        <dbReference type="EMBL" id="MDN4572261.1"/>
    </source>
</evidence>
<name>A0AAW7MHX6_9BURK</name>
<keyword evidence="4" id="KW-0997">Cell inner membrane</keyword>
<dbReference type="InterPro" id="IPR050319">
    <property type="entry name" value="ABC_transp_ATP-bind"/>
</dbReference>
<evidence type="ECO:0000256" key="1">
    <source>
        <dbReference type="ARBA" id="ARBA00005417"/>
    </source>
</evidence>
<keyword evidence="4" id="KW-0472">Membrane</keyword>
<evidence type="ECO:0000313" key="10">
    <source>
        <dbReference type="Proteomes" id="UP001172788"/>
    </source>
</evidence>
<dbReference type="InterPro" id="IPR003439">
    <property type="entry name" value="ABC_transporter-like_ATP-bd"/>
</dbReference>
<dbReference type="NCBIfam" id="NF007739">
    <property type="entry name" value="PRK10419.1"/>
    <property type="match status" value="2"/>
</dbReference>
<dbReference type="AlphaFoldDB" id="A0AAW7MHX6"/>
<evidence type="ECO:0000313" key="9">
    <source>
        <dbReference type="EMBL" id="MDN4576868.1"/>
    </source>
</evidence>
<dbReference type="InterPro" id="IPR003593">
    <property type="entry name" value="AAA+_ATPase"/>
</dbReference>
<dbReference type="Gene3D" id="3.40.50.300">
    <property type="entry name" value="P-loop containing nucleotide triphosphate hydrolases"/>
    <property type="match status" value="2"/>
</dbReference>
<keyword evidence="6 8" id="KW-0067">ATP-binding</keyword>
<evidence type="ECO:0000259" key="7">
    <source>
        <dbReference type="PROSITE" id="PS50893"/>
    </source>
</evidence>
<dbReference type="GO" id="GO:0016887">
    <property type="term" value="F:ATP hydrolysis activity"/>
    <property type="evidence" value="ECO:0007669"/>
    <property type="project" value="InterPro"/>
</dbReference>
<dbReference type="Pfam" id="PF08352">
    <property type="entry name" value="oligo_HPY"/>
    <property type="match status" value="2"/>
</dbReference>
<dbReference type="GO" id="GO:0015833">
    <property type="term" value="P:peptide transport"/>
    <property type="evidence" value="ECO:0007669"/>
    <property type="project" value="InterPro"/>
</dbReference>
<dbReference type="EMBL" id="QAIC01000027">
    <property type="protein sequence ID" value="MDN4572261.1"/>
    <property type="molecule type" value="Genomic_DNA"/>
</dbReference>
<feature type="domain" description="ABC transporter" evidence="7">
    <location>
        <begin position="293"/>
        <end position="532"/>
    </location>
</feature>
<dbReference type="SUPFAM" id="SSF52540">
    <property type="entry name" value="P-loop containing nucleoside triphosphate hydrolases"/>
    <property type="match status" value="2"/>
</dbReference>